<feature type="domain" description="Glutamine amidotransferase type-2" evidence="11">
    <location>
        <begin position="50"/>
        <end position="145"/>
    </location>
</feature>
<reference evidence="12 13" key="1">
    <citation type="submission" date="2020-04" db="EMBL/GenBank/DDBJ databases">
        <title>MicrobeNet Type strains.</title>
        <authorList>
            <person name="Nicholson A.C."/>
        </authorList>
    </citation>
    <scope>NUCLEOTIDE SEQUENCE [LARGE SCALE GENOMIC DNA]</scope>
    <source>
        <strain evidence="12 13">DSM 45078</strain>
    </source>
</reference>
<keyword evidence="13" id="KW-1185">Reference proteome</keyword>
<dbReference type="SUPFAM" id="SSF52402">
    <property type="entry name" value="Adenine nucleotide alpha hydrolases-like"/>
    <property type="match status" value="1"/>
</dbReference>
<feature type="binding site" evidence="8">
    <location>
        <position position="240"/>
    </location>
    <ligand>
        <name>ATP</name>
        <dbReference type="ChEBI" id="CHEBI:30616"/>
    </ligand>
</feature>
<dbReference type="InterPro" id="IPR017932">
    <property type="entry name" value="GATase_2_dom"/>
</dbReference>
<evidence type="ECO:0000256" key="6">
    <source>
        <dbReference type="ARBA" id="ARBA00022888"/>
    </source>
</evidence>
<evidence type="ECO:0000256" key="5">
    <source>
        <dbReference type="ARBA" id="ARBA00022840"/>
    </source>
</evidence>
<dbReference type="Pfam" id="PF13537">
    <property type="entry name" value="GATase_7"/>
    <property type="match status" value="1"/>
</dbReference>
<name>A0A846XM16_9NOCA</name>
<dbReference type="Gene3D" id="3.60.20.10">
    <property type="entry name" value="Glutamine Phosphoribosylpyrophosphate, subunit 1, domain 1"/>
    <property type="match status" value="1"/>
</dbReference>
<dbReference type="GO" id="GO:0005524">
    <property type="term" value="F:ATP binding"/>
    <property type="evidence" value="ECO:0007669"/>
    <property type="project" value="UniProtKB-KW"/>
</dbReference>
<feature type="binding site" evidence="8">
    <location>
        <position position="267"/>
    </location>
    <ligand>
        <name>ATP</name>
        <dbReference type="ChEBI" id="CHEBI:30616"/>
    </ligand>
</feature>
<proteinExistence type="inferred from homology"/>
<dbReference type="EC" id="6.3.5.4" evidence="3"/>
<evidence type="ECO:0000256" key="2">
    <source>
        <dbReference type="ARBA" id="ARBA00005752"/>
    </source>
</evidence>
<evidence type="ECO:0000256" key="1">
    <source>
        <dbReference type="ARBA" id="ARBA00005187"/>
    </source>
</evidence>
<dbReference type="Pfam" id="PF00733">
    <property type="entry name" value="Asn_synthase"/>
    <property type="match status" value="1"/>
</dbReference>
<dbReference type="InterPro" id="IPR014729">
    <property type="entry name" value="Rossmann-like_a/b/a_fold"/>
</dbReference>
<dbReference type="InterPro" id="IPR006426">
    <property type="entry name" value="Asn_synth_AEB"/>
</dbReference>
<dbReference type="SUPFAM" id="SSF56235">
    <property type="entry name" value="N-terminal nucleophile aminohydrolases (Ntn hydrolases)"/>
    <property type="match status" value="1"/>
</dbReference>
<comment type="similarity">
    <text evidence="2">Belongs to the asparagine synthetase family.</text>
</comment>
<dbReference type="RefSeq" id="WP_068041710.1">
    <property type="nucleotide sequence ID" value="NZ_JAAXOO010000005.1"/>
</dbReference>
<evidence type="ECO:0000256" key="3">
    <source>
        <dbReference type="ARBA" id="ARBA00012737"/>
    </source>
</evidence>
<evidence type="ECO:0000256" key="7">
    <source>
        <dbReference type="ARBA" id="ARBA00048741"/>
    </source>
</evidence>
<keyword evidence="6" id="KW-0028">Amino-acid biosynthesis</keyword>
<evidence type="ECO:0000259" key="11">
    <source>
        <dbReference type="Pfam" id="PF13537"/>
    </source>
</evidence>
<evidence type="ECO:0000256" key="8">
    <source>
        <dbReference type="PIRSR" id="PIRSR001589-2"/>
    </source>
</evidence>
<dbReference type="GO" id="GO:0006529">
    <property type="term" value="P:asparagine biosynthetic process"/>
    <property type="evidence" value="ECO:0007669"/>
    <property type="project" value="UniProtKB-KW"/>
</dbReference>
<feature type="binding site" evidence="8">
    <location>
        <position position="81"/>
    </location>
    <ligand>
        <name>L-glutamine</name>
        <dbReference type="ChEBI" id="CHEBI:58359"/>
    </ligand>
</feature>
<sequence length="575" mass="62073">MSRWCAFLTEHDPAAQVRAAGGDPVSVSGRSAFGLLHDEPGRAAGPFTWGDLTAIGEVTLFNAAELRRRLGRDAPPPDCADGLLLLACYARFGTAGLAAADGMFALAISEGTELVLVRDHVGARTLFHARARGHWAAATSLRALRRWPALDTGLHLPAVRSFLAFAYLPGPETLLRGIHEVLPGRCLRLRPDGSVDEQTFWEPAEHTGDRSAREHAQRLRELLESATARRLPAGEPVAVLLSGGIDSSLVTALATKLHEHPVRSYSIGFDGTTPNELAYSGLVATHCHTEHRVLTVPGTAVADRLAHTVSLLDCPVGDPLTVPNLLLAEAAAADGATTILNGEGGDPVFGGPKNLPMLIFELFRDEAAPEARARAYLDSYRKCHGDLPVLLTPGVLAELSDAPPLTDLLTPYLRPGRMNGLLNQLLHTNLRTKGAHHILTKVERLTAASGVEGRAPLFDRAVIDYSFRIPANLKLAGTTEKWILKEAVRDLLPATIVDRPKSGMRVPVQQWLTGPLADLGNDLLFGPSARARDLFRADTLRAWLRGDGSLLPRHGGKLWLVLTLELWLRSFEVGP</sequence>
<feature type="site" description="Important for beta-aspartyl-AMP intermediate formation" evidence="9">
    <location>
        <position position="343"/>
    </location>
</feature>
<dbReference type="Proteomes" id="UP000565715">
    <property type="component" value="Unassembled WGS sequence"/>
</dbReference>
<dbReference type="AlphaFoldDB" id="A0A846XM16"/>
<dbReference type="PIRSF" id="PIRSF001589">
    <property type="entry name" value="Asn_synthetase_glu-h"/>
    <property type="match status" value="1"/>
</dbReference>
<dbReference type="GO" id="GO:0004066">
    <property type="term" value="F:asparagine synthase (glutamine-hydrolyzing) activity"/>
    <property type="evidence" value="ECO:0007669"/>
    <property type="project" value="UniProtKB-EC"/>
</dbReference>
<dbReference type="InterPro" id="IPR051786">
    <property type="entry name" value="ASN_synthetase/amidase"/>
</dbReference>
<keyword evidence="4 8" id="KW-0547">Nucleotide-binding</keyword>
<evidence type="ECO:0000313" key="13">
    <source>
        <dbReference type="Proteomes" id="UP000565715"/>
    </source>
</evidence>
<dbReference type="CDD" id="cd01991">
    <property type="entry name" value="Asn_synthase_B_C"/>
    <property type="match status" value="1"/>
</dbReference>
<dbReference type="PANTHER" id="PTHR43284:SF1">
    <property type="entry name" value="ASPARAGINE SYNTHETASE"/>
    <property type="match status" value="1"/>
</dbReference>
<evidence type="ECO:0000256" key="4">
    <source>
        <dbReference type="ARBA" id="ARBA00022741"/>
    </source>
</evidence>
<comment type="pathway">
    <text evidence="1">Amino-acid biosynthesis; L-asparagine biosynthesis; L-asparagine from L-aspartate (L-Gln route): step 1/1.</text>
</comment>
<dbReference type="PANTHER" id="PTHR43284">
    <property type="entry name" value="ASPARAGINE SYNTHETASE (GLUTAMINE-HYDROLYZING)"/>
    <property type="match status" value="1"/>
</dbReference>
<comment type="catalytic activity">
    <reaction evidence="7">
        <text>L-aspartate + L-glutamine + ATP + H2O = L-asparagine + L-glutamate + AMP + diphosphate + H(+)</text>
        <dbReference type="Rhea" id="RHEA:12228"/>
        <dbReference type="ChEBI" id="CHEBI:15377"/>
        <dbReference type="ChEBI" id="CHEBI:15378"/>
        <dbReference type="ChEBI" id="CHEBI:29985"/>
        <dbReference type="ChEBI" id="CHEBI:29991"/>
        <dbReference type="ChEBI" id="CHEBI:30616"/>
        <dbReference type="ChEBI" id="CHEBI:33019"/>
        <dbReference type="ChEBI" id="CHEBI:58048"/>
        <dbReference type="ChEBI" id="CHEBI:58359"/>
        <dbReference type="ChEBI" id="CHEBI:456215"/>
        <dbReference type="EC" id="6.3.5.4"/>
    </reaction>
</comment>
<accession>A0A846XM16</accession>
<gene>
    <name evidence="12" type="ORF">HGA13_21325</name>
</gene>
<evidence type="ECO:0000313" key="12">
    <source>
        <dbReference type="EMBL" id="NKY35593.1"/>
    </source>
</evidence>
<organism evidence="12 13">
    <name type="scientific">Nocardia speluncae</name>
    <dbReference type="NCBI Taxonomy" id="419477"/>
    <lineage>
        <taxon>Bacteria</taxon>
        <taxon>Bacillati</taxon>
        <taxon>Actinomycetota</taxon>
        <taxon>Actinomycetes</taxon>
        <taxon>Mycobacteriales</taxon>
        <taxon>Nocardiaceae</taxon>
        <taxon>Nocardia</taxon>
    </lineage>
</organism>
<feature type="domain" description="Asparagine synthetase" evidence="10">
    <location>
        <begin position="219"/>
        <end position="569"/>
    </location>
</feature>
<dbReference type="InterPro" id="IPR001962">
    <property type="entry name" value="Asn_synthase"/>
</dbReference>
<keyword evidence="5 8" id="KW-0067">ATP-binding</keyword>
<evidence type="ECO:0000256" key="9">
    <source>
        <dbReference type="PIRSR" id="PIRSR001589-3"/>
    </source>
</evidence>
<dbReference type="InterPro" id="IPR029055">
    <property type="entry name" value="Ntn_hydrolases_N"/>
</dbReference>
<comment type="caution">
    <text evidence="12">The sequence shown here is derived from an EMBL/GenBank/DDBJ whole genome shotgun (WGS) entry which is preliminary data.</text>
</comment>
<dbReference type="Gene3D" id="3.40.50.620">
    <property type="entry name" value="HUPs"/>
    <property type="match status" value="1"/>
</dbReference>
<keyword evidence="6" id="KW-0061">Asparagine biosynthesis</keyword>
<protein>
    <recommendedName>
        <fullName evidence="3">asparagine synthase (glutamine-hydrolyzing)</fullName>
        <ecNumber evidence="3">6.3.5.4</ecNumber>
    </recommendedName>
</protein>
<dbReference type="EMBL" id="JAAXOO010000005">
    <property type="protein sequence ID" value="NKY35593.1"/>
    <property type="molecule type" value="Genomic_DNA"/>
</dbReference>
<dbReference type="GO" id="GO:0005829">
    <property type="term" value="C:cytosol"/>
    <property type="evidence" value="ECO:0007669"/>
    <property type="project" value="TreeGrafter"/>
</dbReference>
<evidence type="ECO:0000259" key="10">
    <source>
        <dbReference type="Pfam" id="PF00733"/>
    </source>
</evidence>